<accession>A0A7G9WGC0</accession>
<dbReference type="EMBL" id="CP060696">
    <property type="protein sequence ID" value="QNO17732.1"/>
    <property type="molecule type" value="Genomic_DNA"/>
</dbReference>
<name>A0A7G9WGC0_9FIRM</name>
<dbReference type="KEGG" id="caml:H6X83_12520"/>
<evidence type="ECO:0000256" key="1">
    <source>
        <dbReference type="ARBA" id="ARBA00022649"/>
    </source>
</evidence>
<dbReference type="Gene3D" id="3.30.2310.20">
    <property type="entry name" value="RelE-like"/>
    <property type="match status" value="1"/>
</dbReference>
<dbReference type="Proteomes" id="UP000516046">
    <property type="component" value="Chromosome"/>
</dbReference>
<protein>
    <submittedName>
        <fullName evidence="2">Type II toxin-antitoxin system RelE/ParE family toxin</fullName>
    </submittedName>
</protein>
<proteinExistence type="predicted"/>
<dbReference type="Pfam" id="PF05016">
    <property type="entry name" value="ParE_toxin"/>
    <property type="match status" value="1"/>
</dbReference>
<keyword evidence="1" id="KW-1277">Toxin-antitoxin system</keyword>
<organism evidence="2 3">
    <name type="scientific">Caproicibacterium amylolyticum</name>
    <dbReference type="NCBI Taxonomy" id="2766537"/>
    <lineage>
        <taxon>Bacteria</taxon>
        <taxon>Bacillati</taxon>
        <taxon>Bacillota</taxon>
        <taxon>Clostridia</taxon>
        <taxon>Eubacteriales</taxon>
        <taxon>Oscillospiraceae</taxon>
        <taxon>Caproicibacterium</taxon>
    </lineage>
</organism>
<dbReference type="SUPFAM" id="SSF143011">
    <property type="entry name" value="RelE-like"/>
    <property type="match status" value="1"/>
</dbReference>
<dbReference type="RefSeq" id="WP_212506796.1">
    <property type="nucleotide sequence ID" value="NZ_CP060696.1"/>
</dbReference>
<evidence type="ECO:0000313" key="3">
    <source>
        <dbReference type="Proteomes" id="UP000516046"/>
    </source>
</evidence>
<sequence length="76" mass="8912">MQIKFMKQPLKFINRQDVPTRKRLVAAINNLPNGDIKKLQGRDGYRLRVGNFRVIFDSNGQIVLIIRIDNRGQIYK</sequence>
<dbReference type="InterPro" id="IPR035093">
    <property type="entry name" value="RelE/ParE_toxin_dom_sf"/>
</dbReference>
<dbReference type="AlphaFoldDB" id="A0A7G9WGC0"/>
<gene>
    <name evidence="2" type="ORF">H6X83_12520</name>
</gene>
<keyword evidence="3" id="KW-1185">Reference proteome</keyword>
<reference evidence="2 3" key="1">
    <citation type="submission" date="2020-08" db="EMBL/GenBank/DDBJ databases">
        <authorList>
            <person name="Ren C."/>
            <person name="Gu Y."/>
            <person name="Xu Y."/>
        </authorList>
    </citation>
    <scope>NUCLEOTIDE SEQUENCE [LARGE SCALE GENOMIC DNA]</scope>
    <source>
        <strain evidence="2 3">LBM18003</strain>
    </source>
</reference>
<dbReference type="InterPro" id="IPR007712">
    <property type="entry name" value="RelE/ParE_toxin"/>
</dbReference>
<evidence type="ECO:0000313" key="2">
    <source>
        <dbReference type="EMBL" id="QNO17732.1"/>
    </source>
</evidence>